<sequence length="363" mass="43490">MDKRANSRKPFLFYNEDYYCEKPKRYFHTNKVIFEKLDSYATNINRCRELLTDFFDYCLPKYYRRKNKFTLLFRLLEPVIKQAGASALTTVSNDQCRWLEINQFSGWEQRDNQYAHKWLIKVVGADMGQQILFIIKQVTKKFKTCNLGFHNYYKLFRRCLSILLFKHKEVFVQCLQVILKAAMPVKKKGVVKSNYAFAVTNALHYYIVDNPHLLCKDINVAIKVRRLLIKHEMLPTEKQIKLSFEKCSKGIEVPLYEKLLLNHMMRINDDNLQWPSLINNKKIMEWNANRCFDESNKILHVYIGQYYTSSCRRVKKSFFKYNGWNRQGRFCRTEKFCHLVNLQLNKDGSKKLKRVQRKLINCK</sequence>
<organism evidence="1">
    <name type="scientific">Autographa californica nuclear polyhedrosis virus</name>
    <name type="common">AcMNPV</name>
    <dbReference type="NCBI Taxonomy" id="46015"/>
    <lineage>
        <taxon>Viruses</taxon>
        <taxon>Viruses incertae sedis</taxon>
        <taxon>Naldaviricetes</taxon>
        <taxon>Lefavirales</taxon>
        <taxon>Baculoviridae</taxon>
        <taxon>Alphabaculovirus</taxon>
        <taxon>Alphabaculovirus aucalifornicae</taxon>
    </lineage>
</organism>
<dbReference type="RefSeq" id="NP_054068.1">
    <property type="nucleotide sequence ID" value="NC_001623.1"/>
</dbReference>
<dbReference type="GeneID" id="1403871"/>
<reference evidence="2" key="2">
    <citation type="journal article" date="2016" name="Sci. Rep.">
        <title>Generating a host range-expanded recombinant baculovirus.</title>
        <authorList>
            <person name="Wu C."/>
            <person name="Deng Z."/>
            <person name="Long Z."/>
            <person name="Cai Y."/>
            <person name="Ying Z."/>
            <person name="Yin H."/>
            <person name="Yuan M."/>
            <person name="Clem R.J."/>
            <person name="Yang K."/>
            <person name="Pang Y."/>
        </authorList>
    </citation>
    <scope>NUCLEOTIDE SEQUENCE</scope>
    <source>
        <strain evidence="2">VAcRev-1</strain>
        <strain evidence="3">VAcRev-2</strain>
    </source>
</reference>
<reference evidence="1" key="1">
    <citation type="submission" date="2014-09" db="EMBL/GenBank/DDBJ databases">
        <title>Complete Genome Sequence of the E2 Strain of Autographa californica Multiple Nucleopolyhedrovirus.</title>
        <authorList>
            <person name="Maghodia A.B."/>
            <person name="Jarvis D.L."/>
            <person name="Geisler C."/>
        </authorList>
    </citation>
    <scope>NUCLEOTIDE SEQUENCE</scope>
    <source>
        <strain evidence="1">E2</strain>
    </source>
</reference>
<dbReference type="OrthoDB" id="5636at10239"/>
<dbReference type="Pfam" id="PF17625">
    <property type="entry name" value="DUF5509"/>
    <property type="match status" value="1"/>
</dbReference>
<evidence type="ECO:0000313" key="2">
    <source>
        <dbReference type="EMBL" id="ANN45691.1"/>
    </source>
</evidence>
<name>A0A097PV31_NPVAC</name>
<proteinExistence type="predicted"/>
<dbReference type="EMBL" id="KU697902">
    <property type="protein sequence ID" value="ANN45691.1"/>
    <property type="molecule type" value="Genomic_DNA"/>
</dbReference>
<organismHost>
    <name type="scientific">Lepidoptera</name>
    <name type="common">moths &amp; butterflies</name>
    <dbReference type="NCBI Taxonomy" id="7088"/>
</organismHost>
<dbReference type="EMBL" id="KM667940">
    <property type="protein sequence ID" value="AIU57033.1"/>
    <property type="molecule type" value="Genomic_DNA"/>
</dbReference>
<protein>
    <submittedName>
        <fullName evidence="1">Ac-p43</fullName>
    </submittedName>
</protein>
<gene>
    <name evidence="1" type="primary">Ac-p43</name>
    <name evidence="2" type="synonym">p43</name>
    <name evidence="2" type="ORF">ACNVgp039</name>
</gene>
<evidence type="ECO:0000313" key="1">
    <source>
        <dbReference type="EMBL" id="AIU57033.1"/>
    </source>
</evidence>
<accession>A0A097PV31</accession>
<dbReference type="EMBL" id="KU697903">
    <property type="protein sequence ID" value="ANN45824.1"/>
    <property type="molecule type" value="Genomic_DNA"/>
</dbReference>
<dbReference type="InterPro" id="IPR035120">
    <property type="entry name" value="DUF5509"/>
</dbReference>
<dbReference type="KEGG" id="vg:1403871"/>
<evidence type="ECO:0000313" key="3">
    <source>
        <dbReference type="EMBL" id="ANN45824.1"/>
    </source>
</evidence>